<evidence type="ECO:0000313" key="1">
    <source>
        <dbReference type="EMBL" id="KLU07691.1"/>
    </source>
</evidence>
<protein>
    <submittedName>
        <fullName evidence="1">Uncharacterized protein</fullName>
    </submittedName>
</protein>
<dbReference type="AlphaFoldDB" id="A0A0J1BME5"/>
<reference evidence="1" key="1">
    <citation type="submission" date="2015-05" db="EMBL/GenBank/DDBJ databases">
        <title>Permanent draft genome of Rhodopirellula islandicus K833.</title>
        <authorList>
            <person name="Kizina J."/>
            <person name="Richter M."/>
            <person name="Glockner F.O."/>
            <person name="Harder J."/>
        </authorList>
    </citation>
    <scope>NUCLEOTIDE SEQUENCE [LARGE SCALE GENOMIC DNA]</scope>
    <source>
        <strain evidence="1">K833</strain>
    </source>
</reference>
<sequence>MIDACEEGSPHTPLNDMHDPNFACIKLFTSLRPRHGKALPLGTD</sequence>
<keyword evidence="2" id="KW-1185">Reference proteome</keyword>
<dbReference type="Proteomes" id="UP000036367">
    <property type="component" value="Unassembled WGS sequence"/>
</dbReference>
<comment type="caution">
    <text evidence="1">The sequence shown here is derived from an EMBL/GenBank/DDBJ whole genome shotgun (WGS) entry which is preliminary data.</text>
</comment>
<dbReference type="EMBL" id="LECT01000003">
    <property type="protein sequence ID" value="KLU07691.1"/>
    <property type="molecule type" value="Genomic_DNA"/>
</dbReference>
<accession>A0A0J1BME5</accession>
<gene>
    <name evidence="1" type="ORF">RISK_000208</name>
</gene>
<proteinExistence type="predicted"/>
<organism evidence="1 2">
    <name type="scientific">Rhodopirellula islandica</name>
    <dbReference type="NCBI Taxonomy" id="595434"/>
    <lineage>
        <taxon>Bacteria</taxon>
        <taxon>Pseudomonadati</taxon>
        <taxon>Planctomycetota</taxon>
        <taxon>Planctomycetia</taxon>
        <taxon>Pirellulales</taxon>
        <taxon>Pirellulaceae</taxon>
        <taxon>Rhodopirellula</taxon>
    </lineage>
</organism>
<evidence type="ECO:0000313" key="2">
    <source>
        <dbReference type="Proteomes" id="UP000036367"/>
    </source>
</evidence>
<name>A0A0J1BME5_RHOIS</name>